<evidence type="ECO:0000256" key="1">
    <source>
        <dbReference type="ARBA" id="ARBA00023157"/>
    </source>
</evidence>
<feature type="non-terminal residue" evidence="5">
    <location>
        <position position="1"/>
    </location>
</feature>
<name>A0AAV2RIG8_MEGNR</name>
<proteinExistence type="predicted"/>
<feature type="domain" description="CTCK" evidence="3">
    <location>
        <begin position="386"/>
        <end position="484"/>
    </location>
</feature>
<keyword evidence="6" id="KW-1185">Reference proteome</keyword>
<evidence type="ECO:0008006" key="7">
    <source>
        <dbReference type="Google" id="ProtNLM"/>
    </source>
</evidence>
<dbReference type="SMART" id="SM00041">
    <property type="entry name" value="CT"/>
    <property type="match status" value="1"/>
</dbReference>
<organism evidence="5 6">
    <name type="scientific">Meganyctiphanes norvegica</name>
    <name type="common">Northern krill</name>
    <name type="synonym">Thysanopoda norvegica</name>
    <dbReference type="NCBI Taxonomy" id="48144"/>
    <lineage>
        <taxon>Eukaryota</taxon>
        <taxon>Metazoa</taxon>
        <taxon>Ecdysozoa</taxon>
        <taxon>Arthropoda</taxon>
        <taxon>Crustacea</taxon>
        <taxon>Multicrustacea</taxon>
        <taxon>Malacostraca</taxon>
        <taxon>Eumalacostraca</taxon>
        <taxon>Eucarida</taxon>
        <taxon>Euphausiacea</taxon>
        <taxon>Euphausiidae</taxon>
        <taxon>Meganyctiphanes</taxon>
    </lineage>
</organism>
<dbReference type="SMART" id="SM00214">
    <property type="entry name" value="VWC"/>
    <property type="match status" value="2"/>
</dbReference>
<dbReference type="EMBL" id="CAXKWB010024809">
    <property type="protein sequence ID" value="CAL4126747.1"/>
    <property type="molecule type" value="Genomic_DNA"/>
</dbReference>
<dbReference type="Gene3D" id="2.10.90.10">
    <property type="entry name" value="Cystine-knot cytokines"/>
    <property type="match status" value="1"/>
</dbReference>
<dbReference type="PROSITE" id="PS01185">
    <property type="entry name" value="CTCK_1"/>
    <property type="match status" value="1"/>
</dbReference>
<dbReference type="PROSITE" id="PS01225">
    <property type="entry name" value="CTCK_2"/>
    <property type="match status" value="1"/>
</dbReference>
<dbReference type="GO" id="GO:0005576">
    <property type="term" value="C:extracellular region"/>
    <property type="evidence" value="ECO:0007669"/>
    <property type="project" value="UniProtKB-SubCell"/>
</dbReference>
<evidence type="ECO:0000256" key="2">
    <source>
        <dbReference type="PROSITE-ProRule" id="PRU00039"/>
    </source>
</evidence>
<comment type="caution">
    <text evidence="2">Lacks conserved residue(s) required for the propagation of feature annotation.</text>
</comment>
<accession>A0AAV2RIG8</accession>
<reference evidence="5 6" key="1">
    <citation type="submission" date="2024-05" db="EMBL/GenBank/DDBJ databases">
        <authorList>
            <person name="Wallberg A."/>
        </authorList>
    </citation>
    <scope>NUCLEOTIDE SEQUENCE [LARGE SCALE GENOMIC DNA]</scope>
</reference>
<keyword evidence="1" id="KW-1015">Disulfide bond</keyword>
<comment type="caution">
    <text evidence="5">The sequence shown here is derived from an EMBL/GenBank/DDBJ whole genome shotgun (WGS) entry which is preliminary data.</text>
</comment>
<protein>
    <recommendedName>
        <fullName evidence="7">Hemolectin</fullName>
    </recommendedName>
</protein>
<dbReference type="InterPro" id="IPR029034">
    <property type="entry name" value="Cystine-knot_cytokine"/>
</dbReference>
<evidence type="ECO:0000313" key="5">
    <source>
        <dbReference type="EMBL" id="CAL4126747.1"/>
    </source>
</evidence>
<gene>
    <name evidence="5" type="ORF">MNOR_LOCUS25685</name>
</gene>
<dbReference type="AlphaFoldDB" id="A0AAV2RIG8"/>
<feature type="domain" description="VWFC" evidence="4">
    <location>
        <begin position="310"/>
        <end position="377"/>
    </location>
</feature>
<evidence type="ECO:0000313" key="6">
    <source>
        <dbReference type="Proteomes" id="UP001497623"/>
    </source>
</evidence>
<dbReference type="Proteomes" id="UP001497623">
    <property type="component" value="Unassembled WGS sequence"/>
</dbReference>
<dbReference type="InterPro" id="IPR001007">
    <property type="entry name" value="VWF_dom"/>
</dbReference>
<dbReference type="SUPFAM" id="SSF57603">
    <property type="entry name" value="FnI-like domain"/>
    <property type="match status" value="1"/>
</dbReference>
<evidence type="ECO:0000259" key="3">
    <source>
        <dbReference type="PROSITE" id="PS01225"/>
    </source>
</evidence>
<sequence>PAAYCIYEYQFTVEDGKERTLHEFEEKEKEIFQEEDTWNDGFCLECECHSMSNGDGRSQCSHKTCLSLADHPDRKNYQIEEITIPNTCCPKIVREACIEDDVTFHVGEVVDDRYNGCRSVVCVRKENSTIEKVERISICDEQCPISWKYQHSPLYPQVCCGKCVQVACVADGNMYSEGELWISDDGCLTYTCVKDLVTSQLSTRAEEIKCQRPTKEELSMYTFKETKEDGQCCAVYTRTSCLVMGKPLPAGNETTDPSDKCISIVCEDGGDGNVTRREKEKACNTQCALGQTYVPALPSSTECCGQCIATHCVDDGELRQVGDTWESEGDVCHEYTCEMRDDSLVTMVVKKTCPYFDPDCPQNEIYLDESKCCKLCNVTTKQVGGCEPEVVPPEETIGVFTISARTLGTCKNYEPLTGFKRCKGYCESGTTFRIFNRQGKHMSHCYCCQPSKLDKISVNMKCDVGYSFSRIYENVEECKCQPCEGEERMLGDQPIMDETEFYEFVGEDVAH</sequence>
<evidence type="ECO:0000259" key="4">
    <source>
        <dbReference type="PROSITE" id="PS50184"/>
    </source>
</evidence>
<dbReference type="InterPro" id="IPR006207">
    <property type="entry name" value="Cys_knot_C"/>
</dbReference>
<dbReference type="PROSITE" id="PS50184">
    <property type="entry name" value="VWFC_2"/>
    <property type="match status" value="1"/>
</dbReference>